<evidence type="ECO:0000256" key="2">
    <source>
        <dbReference type="ARBA" id="ARBA00023015"/>
    </source>
</evidence>
<dbReference type="Gene3D" id="1.10.10.10">
    <property type="entry name" value="Winged helix-like DNA-binding domain superfamily/Winged helix DNA-binding domain"/>
    <property type="match status" value="1"/>
</dbReference>
<reference evidence="6 7" key="1">
    <citation type="submission" date="2015-12" db="EMBL/GenBank/DDBJ databases">
        <authorList>
            <person name="Shamseldin A."/>
            <person name="Moawad H."/>
            <person name="Abd El-Rahim W.M."/>
            <person name="Sadowsky M.J."/>
        </authorList>
    </citation>
    <scope>NUCLEOTIDE SEQUENCE [LARGE SCALE GENOMIC DNA]</scope>
    <source>
        <strain evidence="6 7">WF1</strain>
    </source>
</reference>
<dbReference type="RefSeq" id="WP_080523049.1">
    <property type="nucleotide sequence ID" value="NZ_LPUF01000001.1"/>
</dbReference>
<comment type="similarity">
    <text evidence="1">Belongs to the LysR transcriptional regulatory family.</text>
</comment>
<keyword evidence="4" id="KW-0804">Transcription</keyword>
<dbReference type="PANTHER" id="PTHR30126">
    <property type="entry name" value="HTH-TYPE TRANSCRIPTIONAL REGULATOR"/>
    <property type="match status" value="1"/>
</dbReference>
<dbReference type="SUPFAM" id="SSF53850">
    <property type="entry name" value="Periplasmic binding protein-like II"/>
    <property type="match status" value="1"/>
</dbReference>
<evidence type="ECO:0000256" key="4">
    <source>
        <dbReference type="ARBA" id="ARBA00023163"/>
    </source>
</evidence>
<dbReference type="PANTHER" id="PTHR30126:SF39">
    <property type="entry name" value="HTH-TYPE TRANSCRIPTIONAL REGULATOR CYSL"/>
    <property type="match status" value="1"/>
</dbReference>
<dbReference type="GO" id="GO:0000976">
    <property type="term" value="F:transcription cis-regulatory region binding"/>
    <property type="evidence" value="ECO:0007669"/>
    <property type="project" value="TreeGrafter"/>
</dbReference>
<evidence type="ECO:0000313" key="7">
    <source>
        <dbReference type="Proteomes" id="UP000191980"/>
    </source>
</evidence>
<protein>
    <recommendedName>
        <fullName evidence="5">HTH lysR-type domain-containing protein</fullName>
    </recommendedName>
</protein>
<evidence type="ECO:0000313" key="6">
    <source>
        <dbReference type="EMBL" id="OQK18449.1"/>
    </source>
</evidence>
<evidence type="ECO:0000256" key="1">
    <source>
        <dbReference type="ARBA" id="ARBA00009437"/>
    </source>
</evidence>
<accession>A0A1V8MA58</accession>
<proteinExistence type="inferred from homology"/>
<keyword evidence="3" id="KW-0238">DNA-binding</keyword>
<gene>
    <name evidence="6" type="ORF">AU255_11710</name>
</gene>
<evidence type="ECO:0000259" key="5">
    <source>
        <dbReference type="PROSITE" id="PS50931"/>
    </source>
</evidence>
<dbReference type="EMBL" id="LPUF01000001">
    <property type="protein sequence ID" value="OQK18449.1"/>
    <property type="molecule type" value="Genomic_DNA"/>
</dbReference>
<dbReference type="AlphaFoldDB" id="A0A1V8MA58"/>
<organism evidence="6 7">
    <name type="scientific">Methyloprofundus sedimenti</name>
    <dbReference type="NCBI Taxonomy" id="1420851"/>
    <lineage>
        <taxon>Bacteria</taxon>
        <taxon>Pseudomonadati</taxon>
        <taxon>Pseudomonadota</taxon>
        <taxon>Gammaproteobacteria</taxon>
        <taxon>Methylococcales</taxon>
        <taxon>Methylococcaceae</taxon>
        <taxon>Methyloprofundus</taxon>
    </lineage>
</organism>
<dbReference type="InterPro" id="IPR036390">
    <property type="entry name" value="WH_DNA-bd_sf"/>
</dbReference>
<dbReference type="PROSITE" id="PS50931">
    <property type="entry name" value="HTH_LYSR"/>
    <property type="match status" value="1"/>
</dbReference>
<dbReference type="Gene3D" id="3.40.190.290">
    <property type="match status" value="1"/>
</dbReference>
<dbReference type="GO" id="GO:0003700">
    <property type="term" value="F:DNA-binding transcription factor activity"/>
    <property type="evidence" value="ECO:0007669"/>
    <property type="project" value="InterPro"/>
</dbReference>
<dbReference type="Pfam" id="PF03466">
    <property type="entry name" value="LysR_substrate"/>
    <property type="match status" value="1"/>
</dbReference>
<feature type="domain" description="HTH lysR-type" evidence="5">
    <location>
        <begin position="1"/>
        <end position="58"/>
    </location>
</feature>
<dbReference type="SUPFAM" id="SSF46785">
    <property type="entry name" value="Winged helix' DNA-binding domain"/>
    <property type="match status" value="1"/>
</dbReference>
<keyword evidence="2" id="KW-0805">Transcription regulation</keyword>
<keyword evidence="7" id="KW-1185">Reference proteome</keyword>
<comment type="caution">
    <text evidence="6">The sequence shown here is derived from an EMBL/GenBank/DDBJ whole genome shotgun (WGS) entry which is preliminary data.</text>
</comment>
<dbReference type="OrthoDB" id="5289754at2"/>
<sequence length="298" mass="32673">MNPQHLLTFAVVARLKSITLTAQHLNIGQPAVSGQLKLLQTFVGEPLYERKGHQIELTAAGQGLLRYADKMDSCFNQALEYVRNLQKISTGVLRIGATMTIASYYLPKFVVELQTNYEGVQVFMKTLDTAGTLENLYSLDLGFIEGSLHGVELPSNYQIIPWQKDEVVLVLPENHVLITQYTDFVPLEVFTQHQVIWRERSSGGRHVIESALSAAGITAPVNIEVTGVSAVKESVRAGLGIGFSSSLALKNEVKGLVSRRIGPGQGLTWQLNIIAPKPALQSRATKAFLALCMKESTL</sequence>
<dbReference type="Pfam" id="PF00126">
    <property type="entry name" value="HTH_1"/>
    <property type="match status" value="1"/>
</dbReference>
<dbReference type="PRINTS" id="PR00039">
    <property type="entry name" value="HTHLYSR"/>
</dbReference>
<name>A0A1V8MA58_9GAMM</name>
<dbReference type="InterPro" id="IPR005119">
    <property type="entry name" value="LysR_subst-bd"/>
</dbReference>
<dbReference type="Proteomes" id="UP000191980">
    <property type="component" value="Unassembled WGS sequence"/>
</dbReference>
<dbReference type="InterPro" id="IPR036388">
    <property type="entry name" value="WH-like_DNA-bd_sf"/>
</dbReference>
<dbReference type="InterPro" id="IPR000847">
    <property type="entry name" value="LysR_HTH_N"/>
</dbReference>
<dbReference type="STRING" id="1420851.AU255_11710"/>
<evidence type="ECO:0000256" key="3">
    <source>
        <dbReference type="ARBA" id="ARBA00023125"/>
    </source>
</evidence>